<feature type="region of interest" description="Disordered" evidence="1">
    <location>
        <begin position="191"/>
        <end position="308"/>
    </location>
</feature>
<sequence>MADIKIDYNLLNDAKKDLHDLAEGLIPSMDDEVFQSLGDGTGDDVLGSSEISSAVYSLHSNAEYTMGKAKDGLTKLGDSFGSVGEAFLQFDAEIAQGMHATNSNLALSNYQRDKSTWDYYQQHKDQCVGDDQPDFCSATDPGEPPLDQTIVTDRGNVNTHLTLDDQGNVVKEETTVTYDGKTYTSVTNYSDGGNKIVSDSTYPDGSTVHNETTVSGDPKDQTSHSVSTSTDTDGKKDVTETFTTKDGSGTQTVTNSDGSVHKFTRGPDDWRGTSQDWVETPESVSDNDPDNDDDNDDTDYPGWSGSKV</sequence>
<evidence type="ECO:0000313" key="2">
    <source>
        <dbReference type="EMBL" id="GAA1537205.1"/>
    </source>
</evidence>
<evidence type="ECO:0000256" key="1">
    <source>
        <dbReference type="SAM" id="MobiDB-lite"/>
    </source>
</evidence>
<proteinExistence type="predicted"/>
<keyword evidence="3" id="KW-1185">Reference proteome</keyword>
<dbReference type="RefSeq" id="WP_344177023.1">
    <property type="nucleotide sequence ID" value="NZ_BAAANC010000002.1"/>
</dbReference>
<dbReference type="EMBL" id="BAAANC010000002">
    <property type="protein sequence ID" value="GAA1537205.1"/>
    <property type="molecule type" value="Genomic_DNA"/>
</dbReference>
<comment type="caution">
    <text evidence="2">The sequence shown here is derived from an EMBL/GenBank/DDBJ whole genome shotgun (WGS) entry which is preliminary data.</text>
</comment>
<protein>
    <recommendedName>
        <fullName evidence="4">Excreted virulence factor EspC (Type VII ESX diderm)</fullName>
    </recommendedName>
</protein>
<feature type="compositionally biased region" description="Polar residues" evidence="1">
    <location>
        <begin position="191"/>
        <end position="215"/>
    </location>
</feature>
<accession>A0ABN2BBR0</accession>
<evidence type="ECO:0008006" key="4">
    <source>
        <dbReference type="Google" id="ProtNLM"/>
    </source>
</evidence>
<feature type="compositionally biased region" description="Polar residues" evidence="1">
    <location>
        <begin position="240"/>
        <end position="258"/>
    </location>
</feature>
<gene>
    <name evidence="2" type="ORF">GCM10009741_44850</name>
</gene>
<organism evidence="2 3">
    <name type="scientific">Kribbella lupini</name>
    <dbReference type="NCBI Taxonomy" id="291602"/>
    <lineage>
        <taxon>Bacteria</taxon>
        <taxon>Bacillati</taxon>
        <taxon>Actinomycetota</taxon>
        <taxon>Actinomycetes</taxon>
        <taxon>Propionibacteriales</taxon>
        <taxon>Kribbellaceae</taxon>
        <taxon>Kribbella</taxon>
    </lineage>
</organism>
<reference evidence="2 3" key="1">
    <citation type="journal article" date="2019" name="Int. J. Syst. Evol. Microbiol.">
        <title>The Global Catalogue of Microorganisms (GCM) 10K type strain sequencing project: providing services to taxonomists for standard genome sequencing and annotation.</title>
        <authorList>
            <consortium name="The Broad Institute Genomics Platform"/>
            <consortium name="The Broad Institute Genome Sequencing Center for Infectious Disease"/>
            <person name="Wu L."/>
            <person name="Ma J."/>
        </authorList>
    </citation>
    <scope>NUCLEOTIDE SEQUENCE [LARGE SCALE GENOMIC DNA]</scope>
    <source>
        <strain evidence="2 3">JCM 14303</strain>
    </source>
</reference>
<feature type="compositionally biased region" description="Acidic residues" evidence="1">
    <location>
        <begin position="285"/>
        <end position="299"/>
    </location>
</feature>
<name>A0ABN2BBR0_9ACTN</name>
<dbReference type="Proteomes" id="UP001500363">
    <property type="component" value="Unassembled WGS sequence"/>
</dbReference>
<evidence type="ECO:0000313" key="3">
    <source>
        <dbReference type="Proteomes" id="UP001500363"/>
    </source>
</evidence>